<dbReference type="EC" id="2.7.7.7" evidence="1"/>
<gene>
    <name evidence="5" type="ORF">FWILDA_LOCUS12054</name>
</gene>
<dbReference type="EMBL" id="CAMKVN010003703">
    <property type="protein sequence ID" value="CAI2185392.1"/>
    <property type="molecule type" value="Genomic_DNA"/>
</dbReference>
<keyword evidence="2" id="KW-0808">Transferase</keyword>
<name>A0A9W4SXV1_9GLOM</name>
<keyword evidence="6" id="KW-1185">Reference proteome</keyword>
<organism evidence="5 6">
    <name type="scientific">Funneliformis geosporum</name>
    <dbReference type="NCBI Taxonomy" id="1117311"/>
    <lineage>
        <taxon>Eukaryota</taxon>
        <taxon>Fungi</taxon>
        <taxon>Fungi incertae sedis</taxon>
        <taxon>Mucoromycota</taxon>
        <taxon>Glomeromycotina</taxon>
        <taxon>Glomeromycetes</taxon>
        <taxon>Glomerales</taxon>
        <taxon>Glomeraceae</taxon>
        <taxon>Funneliformis</taxon>
    </lineage>
</organism>
<evidence type="ECO:0000256" key="1">
    <source>
        <dbReference type="ARBA" id="ARBA00012417"/>
    </source>
</evidence>
<dbReference type="AlphaFoldDB" id="A0A9W4SXV1"/>
<dbReference type="Gene3D" id="1.10.132.60">
    <property type="entry name" value="DNA polymerase family B, C-terminal domain"/>
    <property type="match status" value="1"/>
</dbReference>
<keyword evidence="4" id="KW-0239">DNA-directed DNA polymerase</keyword>
<dbReference type="Proteomes" id="UP001153678">
    <property type="component" value="Unassembled WGS sequence"/>
</dbReference>
<dbReference type="GO" id="GO:0003887">
    <property type="term" value="F:DNA-directed DNA polymerase activity"/>
    <property type="evidence" value="ECO:0007669"/>
    <property type="project" value="UniProtKB-KW"/>
</dbReference>
<evidence type="ECO:0000256" key="4">
    <source>
        <dbReference type="ARBA" id="ARBA00022932"/>
    </source>
</evidence>
<evidence type="ECO:0000313" key="5">
    <source>
        <dbReference type="EMBL" id="CAI2185392.1"/>
    </source>
</evidence>
<evidence type="ECO:0000256" key="3">
    <source>
        <dbReference type="ARBA" id="ARBA00022695"/>
    </source>
</evidence>
<sequence>MRERNERIPDSGEQFSYVVIKGPHLRDEKDRLIPYRIGDYMKYLSNITKEQNMKIDINYYLDTTVVICARFINENDSYRPVSSHKIMQIKDPDVRKKRLTNTQE</sequence>
<dbReference type="OrthoDB" id="2421382at2759"/>
<comment type="caution">
    <text evidence="5">The sequence shown here is derived from an EMBL/GenBank/DDBJ whole genome shotgun (WGS) entry which is preliminary data.</text>
</comment>
<protein>
    <recommendedName>
        <fullName evidence="1">DNA-directed DNA polymerase</fullName>
        <ecNumber evidence="1">2.7.7.7</ecNumber>
    </recommendedName>
</protein>
<keyword evidence="3" id="KW-0548">Nucleotidyltransferase</keyword>
<proteinExistence type="predicted"/>
<reference evidence="5" key="1">
    <citation type="submission" date="2022-08" db="EMBL/GenBank/DDBJ databases">
        <authorList>
            <person name="Kallberg Y."/>
            <person name="Tangrot J."/>
            <person name="Rosling A."/>
        </authorList>
    </citation>
    <scope>NUCLEOTIDE SEQUENCE</scope>
    <source>
        <strain evidence="5">Wild A</strain>
    </source>
</reference>
<dbReference type="InterPro" id="IPR042087">
    <property type="entry name" value="DNA_pol_B_thumb"/>
</dbReference>
<evidence type="ECO:0000313" key="6">
    <source>
        <dbReference type="Proteomes" id="UP001153678"/>
    </source>
</evidence>
<evidence type="ECO:0000256" key="2">
    <source>
        <dbReference type="ARBA" id="ARBA00022679"/>
    </source>
</evidence>
<accession>A0A9W4SXV1</accession>